<feature type="domain" description="Aldehyde dehydrogenase" evidence="3">
    <location>
        <begin position="51"/>
        <end position="484"/>
    </location>
</feature>
<dbReference type="Pfam" id="PF00171">
    <property type="entry name" value="Aldedh"/>
    <property type="match status" value="1"/>
</dbReference>
<feature type="region of interest" description="Disordered" evidence="2">
    <location>
        <begin position="20"/>
        <end position="45"/>
    </location>
</feature>
<dbReference type="InterPro" id="IPR015590">
    <property type="entry name" value="Aldehyde_DH_dom"/>
</dbReference>
<dbReference type="Gene3D" id="3.40.309.10">
    <property type="entry name" value="Aldehyde Dehydrogenase, Chain A, domain 2"/>
    <property type="match status" value="1"/>
</dbReference>
<name>W9GGC1_9MICO</name>
<feature type="compositionally biased region" description="Low complexity" evidence="2">
    <location>
        <begin position="20"/>
        <end position="39"/>
    </location>
</feature>
<reference evidence="5" key="1">
    <citation type="submission" date="2013-08" db="EMBL/GenBank/DDBJ databases">
        <title>Intrasporangium oryzae NRRL B-24470.</title>
        <authorList>
            <person name="Liu H."/>
            <person name="Wang G."/>
        </authorList>
    </citation>
    <scope>NUCLEOTIDE SEQUENCE [LARGE SCALE GENOMIC DNA]</scope>
    <source>
        <strain evidence="5">Q5-1</strain>
    </source>
</reference>
<dbReference type="InterPro" id="IPR016163">
    <property type="entry name" value="Ald_DH_C"/>
</dbReference>
<keyword evidence="1" id="KW-0560">Oxidoreductase</keyword>
<evidence type="ECO:0000256" key="1">
    <source>
        <dbReference type="ARBA" id="ARBA00023002"/>
    </source>
</evidence>
<proteinExistence type="predicted"/>
<evidence type="ECO:0000313" key="5">
    <source>
        <dbReference type="Proteomes" id="UP000019494"/>
    </source>
</evidence>
<dbReference type="EMBL" id="AWQS01000292">
    <property type="protein sequence ID" value="EWT04237.1"/>
    <property type="molecule type" value="Genomic_DNA"/>
</dbReference>
<organism evidence="4 5">
    <name type="scientific">Intrasporangium chromatireducens Q5-1</name>
    <dbReference type="NCBI Taxonomy" id="584657"/>
    <lineage>
        <taxon>Bacteria</taxon>
        <taxon>Bacillati</taxon>
        <taxon>Actinomycetota</taxon>
        <taxon>Actinomycetes</taxon>
        <taxon>Micrococcales</taxon>
        <taxon>Intrasporangiaceae</taxon>
        <taxon>Intrasporangium</taxon>
    </lineage>
</organism>
<evidence type="ECO:0000259" key="3">
    <source>
        <dbReference type="Pfam" id="PF00171"/>
    </source>
</evidence>
<comment type="caution">
    <text evidence="4">The sequence shown here is derived from an EMBL/GenBank/DDBJ whole genome shotgun (WGS) entry which is preliminary data.</text>
</comment>
<protein>
    <submittedName>
        <fullName evidence="4">Succinate-semialdehyde dehydrogenase</fullName>
    </submittedName>
</protein>
<evidence type="ECO:0000313" key="4">
    <source>
        <dbReference type="EMBL" id="EWT04237.1"/>
    </source>
</evidence>
<keyword evidence="5" id="KW-1185">Reference proteome</keyword>
<dbReference type="SUPFAM" id="SSF53720">
    <property type="entry name" value="ALDH-like"/>
    <property type="match status" value="1"/>
</dbReference>
<dbReference type="InterPro" id="IPR016161">
    <property type="entry name" value="Ald_DH/histidinol_DH"/>
</dbReference>
<sequence length="490" mass="49817">MAIDPSLHTPATDHATISAAATTTTSASGSASTATAGGAHQETAAPSTLRIDPSSSAAVERAIAAAHGARREWARLSAGERASNLKRAADVAREQARDLGALLCATTGRLAREAVSSATAAADLLDEAAVAGTLGAGRSLAGSPGSFDWVRVEPRGVVAVLTPWNDPYPAAAGLIAAALMTGNTVVHKPSERSSEPGLMLGRIIASCLPAGVLELVDGDGTVGAAIVADPRVDVVAHVGSTATGRAISRATAARGAKSIVENGGKDPIVVDADVDPAWAAEQIGIGCFTNGGQLCTAVERVYLHEAVADSVIAHLVRHAEALRPGDPGDDATTLTPIVDERQLAVIDEHVRSAVAAGARCLTGGARLDRPGPWYAPTVLTDCTADMQVMREETFGPVAPITVVPSFGAGLDLACESDYGLAATVLTRDQRHATEAIERLDVGTVKVNAVFGGAPGGSADPRRGSGHGRGYGPDLFGEFVALKAVHLEPAP</sequence>
<dbReference type="Proteomes" id="UP000019494">
    <property type="component" value="Unassembled WGS sequence"/>
</dbReference>
<dbReference type="CDD" id="cd07078">
    <property type="entry name" value="ALDH"/>
    <property type="match status" value="1"/>
</dbReference>
<dbReference type="PANTHER" id="PTHR11699">
    <property type="entry name" value="ALDEHYDE DEHYDROGENASE-RELATED"/>
    <property type="match status" value="1"/>
</dbReference>
<dbReference type="OrthoDB" id="6882680at2"/>
<evidence type="ECO:0000256" key="2">
    <source>
        <dbReference type="SAM" id="MobiDB-lite"/>
    </source>
</evidence>
<dbReference type="PATRIC" id="fig|584657.3.peg.3883"/>
<accession>W9GGC1</accession>
<dbReference type="InterPro" id="IPR016162">
    <property type="entry name" value="Ald_DH_N"/>
</dbReference>
<dbReference type="Gene3D" id="3.40.605.10">
    <property type="entry name" value="Aldehyde Dehydrogenase, Chain A, domain 1"/>
    <property type="match status" value="1"/>
</dbReference>
<gene>
    <name evidence="4" type="ORF">N864_15070</name>
</gene>
<dbReference type="AlphaFoldDB" id="W9GGC1"/>
<dbReference type="GO" id="GO:0016620">
    <property type="term" value="F:oxidoreductase activity, acting on the aldehyde or oxo group of donors, NAD or NADP as acceptor"/>
    <property type="evidence" value="ECO:0007669"/>
    <property type="project" value="InterPro"/>
</dbReference>